<evidence type="ECO:0000259" key="2">
    <source>
        <dbReference type="Pfam" id="PF00725"/>
    </source>
</evidence>
<dbReference type="Pfam" id="PF00725">
    <property type="entry name" value="3HCDH"/>
    <property type="match status" value="1"/>
</dbReference>
<dbReference type="GO" id="GO:0016616">
    <property type="term" value="F:oxidoreductase activity, acting on the CH-OH group of donors, NAD or NADP as acceptor"/>
    <property type="evidence" value="ECO:0007669"/>
    <property type="project" value="InterPro"/>
</dbReference>
<keyword evidence="1" id="KW-0560">Oxidoreductase</keyword>
<reference evidence="4" key="1">
    <citation type="submission" date="2018-05" db="EMBL/GenBank/DDBJ databases">
        <authorList>
            <person name="Lanie J.A."/>
            <person name="Ng W.-L."/>
            <person name="Kazmierczak K.M."/>
            <person name="Andrzejewski T.M."/>
            <person name="Davidsen T.M."/>
            <person name="Wayne K.J."/>
            <person name="Tettelin H."/>
            <person name="Glass J.I."/>
            <person name="Rusch D."/>
            <person name="Podicherti R."/>
            <person name="Tsui H.-C.T."/>
            <person name="Winkler M.E."/>
        </authorList>
    </citation>
    <scope>NUCLEOTIDE SEQUENCE</scope>
</reference>
<dbReference type="EMBL" id="UINC01001275">
    <property type="protein sequence ID" value="SUZ76373.1"/>
    <property type="molecule type" value="Genomic_DNA"/>
</dbReference>
<evidence type="ECO:0000313" key="4">
    <source>
        <dbReference type="EMBL" id="SUZ76373.1"/>
    </source>
</evidence>
<dbReference type="InterPro" id="IPR006176">
    <property type="entry name" value="3-OHacyl-CoA_DH_NAD-bd"/>
</dbReference>
<accession>A0A381QFE9</accession>
<dbReference type="InterPro" id="IPR036291">
    <property type="entry name" value="NAD(P)-bd_dom_sf"/>
</dbReference>
<dbReference type="Pfam" id="PF02737">
    <property type="entry name" value="3HCDH_N"/>
    <property type="match status" value="1"/>
</dbReference>
<feature type="domain" description="3-hydroxyacyl-CoA dehydrogenase NAD binding" evidence="3">
    <location>
        <begin position="5"/>
        <end position="184"/>
    </location>
</feature>
<proteinExistence type="predicted"/>
<gene>
    <name evidence="4" type="ORF">METZ01_LOCUS29227</name>
</gene>
<dbReference type="InterPro" id="IPR008927">
    <property type="entry name" value="6-PGluconate_DH-like_C_sf"/>
</dbReference>
<dbReference type="InterPro" id="IPR013328">
    <property type="entry name" value="6PGD_dom2"/>
</dbReference>
<organism evidence="4">
    <name type="scientific">marine metagenome</name>
    <dbReference type="NCBI Taxonomy" id="408172"/>
    <lineage>
        <taxon>unclassified sequences</taxon>
        <taxon>metagenomes</taxon>
        <taxon>ecological metagenomes</taxon>
    </lineage>
</organism>
<dbReference type="Gene3D" id="1.10.1040.10">
    <property type="entry name" value="N-(1-d-carboxylethyl)-l-norvaline Dehydrogenase, domain 2"/>
    <property type="match status" value="1"/>
</dbReference>
<dbReference type="GO" id="GO:0006631">
    <property type="term" value="P:fatty acid metabolic process"/>
    <property type="evidence" value="ECO:0007669"/>
    <property type="project" value="InterPro"/>
</dbReference>
<dbReference type="PANTHER" id="PTHR48075:SF5">
    <property type="entry name" value="3-HYDROXYBUTYRYL-COA DEHYDROGENASE"/>
    <property type="match status" value="1"/>
</dbReference>
<dbReference type="FunFam" id="3.40.50.720:FF:000009">
    <property type="entry name" value="Fatty oxidation complex, alpha subunit"/>
    <property type="match status" value="1"/>
</dbReference>
<dbReference type="PANTHER" id="PTHR48075">
    <property type="entry name" value="3-HYDROXYACYL-COA DEHYDROGENASE FAMILY PROTEIN"/>
    <property type="match status" value="1"/>
</dbReference>
<dbReference type="AlphaFoldDB" id="A0A381QFE9"/>
<sequence length="287" mass="31306">MECRNVVVVGAGTMGRGIAHVAALAGYQTWLTDVDESTLQKSLAEVEHDLAAAVAREKISEVQRSAALSRLELATDLDSVVPACDLVIEAVPERMDLKQEIFGRISHQVADHSILATNTSSLSVSEIASSSRLPERVIGMHFFNPPHKIRLLEIIRADQTSEQVVEAVREIGVRMNRELVVVNDSPGFASSRLGIALGMEAIRMVEQGVAVPEDIDAAMVHGYRHPIGPLRLGDLVGLDVRLAVGDYLCRELGEEQFRPPALLRQMVAEGKLGRKSGEGFYIWPDQA</sequence>
<dbReference type="InterPro" id="IPR022694">
    <property type="entry name" value="3-OHacyl-CoA_DH"/>
</dbReference>
<evidence type="ECO:0000259" key="3">
    <source>
        <dbReference type="Pfam" id="PF02737"/>
    </source>
</evidence>
<dbReference type="SUPFAM" id="SSF48179">
    <property type="entry name" value="6-phosphogluconate dehydrogenase C-terminal domain-like"/>
    <property type="match status" value="1"/>
</dbReference>
<dbReference type="InterPro" id="IPR006108">
    <property type="entry name" value="3HC_DH_C"/>
</dbReference>
<dbReference type="PIRSF" id="PIRSF000105">
    <property type="entry name" value="HCDH"/>
    <property type="match status" value="1"/>
</dbReference>
<evidence type="ECO:0008006" key="5">
    <source>
        <dbReference type="Google" id="ProtNLM"/>
    </source>
</evidence>
<dbReference type="Gene3D" id="3.40.50.720">
    <property type="entry name" value="NAD(P)-binding Rossmann-like Domain"/>
    <property type="match status" value="1"/>
</dbReference>
<protein>
    <recommendedName>
        <fullName evidence="5">3-hydroxyacyl-CoA dehydrogenase NAD binding domain-containing protein</fullName>
    </recommendedName>
</protein>
<feature type="domain" description="3-hydroxyacyl-CoA dehydrogenase C-terminal" evidence="2">
    <location>
        <begin position="187"/>
        <end position="283"/>
    </location>
</feature>
<evidence type="ECO:0000256" key="1">
    <source>
        <dbReference type="ARBA" id="ARBA00023002"/>
    </source>
</evidence>
<dbReference type="GO" id="GO:0070403">
    <property type="term" value="F:NAD+ binding"/>
    <property type="evidence" value="ECO:0007669"/>
    <property type="project" value="InterPro"/>
</dbReference>
<dbReference type="SUPFAM" id="SSF51735">
    <property type="entry name" value="NAD(P)-binding Rossmann-fold domains"/>
    <property type="match status" value="1"/>
</dbReference>
<name>A0A381QFE9_9ZZZZ</name>